<comment type="subcellular location">
    <subcellularLocation>
        <location evidence="1 14">Cell membrane</location>
        <topology evidence="1 14">Multi-pass membrane protein</topology>
    </subcellularLocation>
</comment>
<comment type="function">
    <text evidence="14">Catalyzes the dephosphorylation of undecaprenyl diphosphate (UPP). Confers resistance to bacitracin.</text>
</comment>
<keyword evidence="10 14" id="KW-0046">Antibiotic resistance</keyword>
<keyword evidence="9 14" id="KW-0472">Membrane</keyword>
<dbReference type="Pfam" id="PF02673">
    <property type="entry name" value="BacA"/>
    <property type="match status" value="1"/>
</dbReference>
<evidence type="ECO:0000256" key="7">
    <source>
        <dbReference type="ARBA" id="ARBA00022801"/>
    </source>
</evidence>
<evidence type="ECO:0000256" key="5">
    <source>
        <dbReference type="ARBA" id="ARBA00022475"/>
    </source>
</evidence>
<feature type="transmembrane region" description="Helical" evidence="14">
    <location>
        <begin position="212"/>
        <end position="238"/>
    </location>
</feature>
<dbReference type="InterPro" id="IPR003824">
    <property type="entry name" value="UppP"/>
</dbReference>
<feature type="transmembrane region" description="Helical" evidence="14">
    <location>
        <begin position="108"/>
        <end position="130"/>
    </location>
</feature>
<comment type="similarity">
    <text evidence="2 14">Belongs to the UppP family.</text>
</comment>
<evidence type="ECO:0000256" key="3">
    <source>
        <dbReference type="ARBA" id="ARBA00012374"/>
    </source>
</evidence>
<feature type="transmembrane region" description="Helical" evidence="14">
    <location>
        <begin position="142"/>
        <end position="162"/>
    </location>
</feature>
<dbReference type="NCBIfam" id="NF001393">
    <property type="entry name" value="PRK00281.2-4"/>
    <property type="match status" value="1"/>
</dbReference>
<dbReference type="GO" id="GO:0005886">
    <property type="term" value="C:plasma membrane"/>
    <property type="evidence" value="ECO:0007669"/>
    <property type="project" value="UniProtKB-SubCell"/>
</dbReference>
<evidence type="ECO:0000256" key="13">
    <source>
        <dbReference type="ARBA" id="ARBA00047594"/>
    </source>
</evidence>
<evidence type="ECO:0000256" key="8">
    <source>
        <dbReference type="ARBA" id="ARBA00022989"/>
    </source>
</evidence>
<evidence type="ECO:0000256" key="2">
    <source>
        <dbReference type="ARBA" id="ARBA00010621"/>
    </source>
</evidence>
<comment type="catalytic activity">
    <reaction evidence="13 14">
        <text>di-trans,octa-cis-undecaprenyl diphosphate + H2O = di-trans,octa-cis-undecaprenyl phosphate + phosphate + H(+)</text>
        <dbReference type="Rhea" id="RHEA:28094"/>
        <dbReference type="ChEBI" id="CHEBI:15377"/>
        <dbReference type="ChEBI" id="CHEBI:15378"/>
        <dbReference type="ChEBI" id="CHEBI:43474"/>
        <dbReference type="ChEBI" id="CHEBI:58405"/>
        <dbReference type="ChEBI" id="CHEBI:60392"/>
        <dbReference type="EC" id="3.6.1.27"/>
    </reaction>
</comment>
<organism evidence="15">
    <name type="scientific">Thermohahella caldifontis</name>
    <dbReference type="NCBI Taxonomy" id="3142973"/>
    <lineage>
        <taxon>Bacteria</taxon>
        <taxon>Pseudomonadati</taxon>
        <taxon>Pseudomonadota</taxon>
        <taxon>Gammaproteobacteria</taxon>
        <taxon>Oceanospirillales</taxon>
        <taxon>Hahellaceae</taxon>
        <taxon>Thermohahella</taxon>
    </lineage>
</organism>
<keyword evidence="14" id="KW-0961">Cell wall biogenesis/degradation</keyword>
<feature type="transmembrane region" description="Helical" evidence="14">
    <location>
        <begin position="40"/>
        <end position="59"/>
    </location>
</feature>
<dbReference type="EMBL" id="CP154858">
    <property type="protein sequence ID" value="XDT73801.1"/>
    <property type="molecule type" value="Genomic_DNA"/>
</dbReference>
<dbReference type="PANTHER" id="PTHR30622:SF4">
    <property type="entry name" value="UNDECAPRENYL-DIPHOSPHATASE"/>
    <property type="match status" value="1"/>
</dbReference>
<dbReference type="RefSeq" id="WP_369602780.1">
    <property type="nucleotide sequence ID" value="NZ_CP154858.1"/>
</dbReference>
<evidence type="ECO:0000256" key="12">
    <source>
        <dbReference type="ARBA" id="ARBA00032932"/>
    </source>
</evidence>
<proteinExistence type="inferred from homology"/>
<evidence type="ECO:0000256" key="14">
    <source>
        <dbReference type="HAMAP-Rule" id="MF_01006"/>
    </source>
</evidence>
<reference evidence="15" key="1">
    <citation type="submission" date="2024-05" db="EMBL/GenBank/DDBJ databases">
        <title>Genome sequencing of novel strain.</title>
        <authorList>
            <person name="Ganbat D."/>
            <person name="Ganbat S."/>
            <person name="Lee S.-J."/>
        </authorList>
    </citation>
    <scope>NUCLEOTIDE SEQUENCE</scope>
    <source>
        <strain evidence="15">SMD15-11</strain>
    </source>
</reference>
<accession>A0AB39V166</accession>
<evidence type="ECO:0000256" key="1">
    <source>
        <dbReference type="ARBA" id="ARBA00004651"/>
    </source>
</evidence>
<dbReference type="KEGG" id="tcd:AAIA72_07490"/>
<dbReference type="EC" id="3.6.1.27" evidence="3 14"/>
<evidence type="ECO:0000256" key="4">
    <source>
        <dbReference type="ARBA" id="ARBA00021581"/>
    </source>
</evidence>
<feature type="transmembrane region" description="Helical" evidence="14">
    <location>
        <begin position="84"/>
        <end position="102"/>
    </location>
</feature>
<keyword evidence="14" id="KW-0133">Cell shape</keyword>
<feature type="transmembrane region" description="Helical" evidence="14">
    <location>
        <begin position="182"/>
        <end position="200"/>
    </location>
</feature>
<evidence type="ECO:0000313" key="15">
    <source>
        <dbReference type="EMBL" id="XDT73801.1"/>
    </source>
</evidence>
<dbReference type="GO" id="GO:0009252">
    <property type="term" value="P:peptidoglycan biosynthetic process"/>
    <property type="evidence" value="ECO:0007669"/>
    <property type="project" value="UniProtKB-KW"/>
</dbReference>
<keyword evidence="7 14" id="KW-0378">Hydrolase</keyword>
<dbReference type="NCBIfam" id="TIGR00753">
    <property type="entry name" value="undec_PP_bacA"/>
    <property type="match status" value="1"/>
</dbReference>
<comment type="miscellaneous">
    <text evidence="14">Bacitracin is thought to be involved in the inhibition of peptidoglycan synthesis by sequestering undecaprenyl diphosphate, thereby reducing the pool of lipid carrier available.</text>
</comment>
<dbReference type="GO" id="GO:0071555">
    <property type="term" value="P:cell wall organization"/>
    <property type="evidence" value="ECO:0007669"/>
    <property type="project" value="UniProtKB-KW"/>
</dbReference>
<protein>
    <recommendedName>
        <fullName evidence="4 14">Undecaprenyl-diphosphatase</fullName>
        <ecNumber evidence="3 14">3.6.1.27</ecNumber>
    </recommendedName>
    <alternativeName>
        <fullName evidence="12 14">Bacitracin resistance protein</fullName>
    </alternativeName>
    <alternativeName>
        <fullName evidence="11 14">Undecaprenyl pyrophosphate phosphatase</fullName>
    </alternativeName>
</protein>
<name>A0AB39V166_9GAMM</name>
<evidence type="ECO:0000256" key="10">
    <source>
        <dbReference type="ARBA" id="ARBA00023251"/>
    </source>
</evidence>
<evidence type="ECO:0000256" key="11">
    <source>
        <dbReference type="ARBA" id="ARBA00032707"/>
    </source>
</evidence>
<dbReference type="HAMAP" id="MF_01006">
    <property type="entry name" value="Undec_diphosphatase"/>
    <property type="match status" value="1"/>
</dbReference>
<keyword evidence="5 14" id="KW-1003">Cell membrane</keyword>
<dbReference type="AlphaFoldDB" id="A0AB39V166"/>
<dbReference type="GO" id="GO:0046677">
    <property type="term" value="P:response to antibiotic"/>
    <property type="evidence" value="ECO:0007669"/>
    <property type="project" value="UniProtKB-UniRule"/>
</dbReference>
<feature type="transmembrane region" description="Helical" evidence="14">
    <location>
        <begin position="244"/>
        <end position="263"/>
    </location>
</feature>
<gene>
    <name evidence="14" type="primary">uppP</name>
    <name evidence="15" type="ORF">AAIA72_07490</name>
</gene>
<keyword evidence="6 14" id="KW-0812">Transmembrane</keyword>
<dbReference type="GO" id="GO:0050380">
    <property type="term" value="F:undecaprenyl-diphosphatase activity"/>
    <property type="evidence" value="ECO:0007669"/>
    <property type="project" value="UniProtKB-UniRule"/>
</dbReference>
<sequence>MDTFQLIVLALIQGLTEFLPISSSAHLILPSQVLGWPDQGLAFDVAVHVGTLLAVCIYFRRDLWPLVVQGLNVLRGRITEEGRLAWTVVLATVPAGLAGVLLDHWIEAHLRSALVIAWATIGFGILLGVADRFHGGRDMRAMNWKHALAIGVAQALALIPGTSRSGITMTAALFLGYSRESAARYSFFMSVPIILAAGLLKTRDLVQQAQPVAWGDLGLGVVLSCLAALACIHLFMRFIERSGFMPYVIYRLLLGAALLLWVVG</sequence>
<evidence type="ECO:0000256" key="6">
    <source>
        <dbReference type="ARBA" id="ARBA00022692"/>
    </source>
</evidence>
<keyword evidence="8 14" id="KW-1133">Transmembrane helix</keyword>
<keyword evidence="14" id="KW-0573">Peptidoglycan synthesis</keyword>
<evidence type="ECO:0000256" key="9">
    <source>
        <dbReference type="ARBA" id="ARBA00023136"/>
    </source>
</evidence>
<dbReference type="GO" id="GO:0008360">
    <property type="term" value="P:regulation of cell shape"/>
    <property type="evidence" value="ECO:0007669"/>
    <property type="project" value="UniProtKB-KW"/>
</dbReference>
<dbReference type="PANTHER" id="PTHR30622">
    <property type="entry name" value="UNDECAPRENYL-DIPHOSPHATASE"/>
    <property type="match status" value="1"/>
</dbReference>